<dbReference type="EMBL" id="JABBGJ010000013">
    <property type="protein sequence ID" value="NML99073.1"/>
    <property type="molecule type" value="Genomic_DNA"/>
</dbReference>
<organism evidence="2 3">
    <name type="scientific">Paraburkholderia polaris</name>
    <dbReference type="NCBI Taxonomy" id="2728848"/>
    <lineage>
        <taxon>Bacteria</taxon>
        <taxon>Pseudomonadati</taxon>
        <taxon>Pseudomonadota</taxon>
        <taxon>Betaproteobacteria</taxon>
        <taxon>Burkholderiales</taxon>
        <taxon>Burkholderiaceae</taxon>
        <taxon>Paraburkholderia</taxon>
    </lineage>
</organism>
<gene>
    <name evidence="2" type="ORF">HHL24_14120</name>
</gene>
<evidence type="ECO:0000313" key="3">
    <source>
        <dbReference type="Proteomes" id="UP000544134"/>
    </source>
</evidence>
<reference evidence="2 3" key="1">
    <citation type="submission" date="2020-04" db="EMBL/GenBank/DDBJ databases">
        <title>Paraburkholderia sp. RP-4-7 isolated from soil.</title>
        <authorList>
            <person name="Dahal R.H."/>
        </authorList>
    </citation>
    <scope>NUCLEOTIDE SEQUENCE [LARGE SCALE GENOMIC DNA]</scope>
    <source>
        <strain evidence="2 3">RP-4-7</strain>
    </source>
</reference>
<dbReference type="Proteomes" id="UP000544134">
    <property type="component" value="Unassembled WGS sequence"/>
</dbReference>
<sequence>MTEAAKNAAVGHPTTLGAAATGLTASAFAESGRPTSQLAQSGRNISFAKIFSFLDNFCYLVSVASVQGAAEIPPGHSNQLNPNHGIQGGDPSWV</sequence>
<protein>
    <submittedName>
        <fullName evidence="2">Uncharacterized protein</fullName>
    </submittedName>
</protein>
<accession>A0A848IHE5</accession>
<dbReference type="RefSeq" id="WP_169486067.1">
    <property type="nucleotide sequence ID" value="NZ_JABBGJ010000013.1"/>
</dbReference>
<evidence type="ECO:0000256" key="1">
    <source>
        <dbReference type="SAM" id="MobiDB-lite"/>
    </source>
</evidence>
<evidence type="ECO:0000313" key="2">
    <source>
        <dbReference type="EMBL" id="NML99073.1"/>
    </source>
</evidence>
<comment type="caution">
    <text evidence="2">The sequence shown here is derived from an EMBL/GenBank/DDBJ whole genome shotgun (WGS) entry which is preliminary data.</text>
</comment>
<name>A0A848IHE5_9BURK</name>
<keyword evidence="3" id="KW-1185">Reference proteome</keyword>
<proteinExistence type="predicted"/>
<feature type="region of interest" description="Disordered" evidence="1">
    <location>
        <begin position="71"/>
        <end position="94"/>
    </location>
</feature>
<dbReference type="AlphaFoldDB" id="A0A848IHE5"/>